<comment type="pathway">
    <text evidence="1">Metabolic intermediate biosynthesis; chorismate biosynthesis; chorismate from D-erythrose 4-phosphate and phosphoenolpyruvate: step 4/7.</text>
</comment>
<dbReference type="AlphaFoldDB" id="K6WRC2"/>
<dbReference type="InterPro" id="IPR036291">
    <property type="entry name" value="NAD(P)-bd_dom_sf"/>
</dbReference>
<name>K6WRC2_9MICO</name>
<dbReference type="Proteomes" id="UP000008366">
    <property type="component" value="Unassembled WGS sequence"/>
</dbReference>
<dbReference type="GO" id="GO:0004764">
    <property type="term" value="F:shikimate 3-dehydrogenase (NADP+) activity"/>
    <property type="evidence" value="ECO:0007669"/>
    <property type="project" value="InterPro"/>
</dbReference>
<dbReference type="PANTHER" id="PTHR21089:SF1">
    <property type="entry name" value="BIFUNCTIONAL 3-DEHYDROQUINATE DEHYDRATASE_SHIKIMATE DEHYDROGENASE, CHLOROPLASTIC"/>
    <property type="match status" value="1"/>
</dbReference>
<accession>K6WRC2</accession>
<keyword evidence="2" id="KW-0028">Amino-acid biosynthesis</keyword>
<dbReference type="InterPro" id="IPR046346">
    <property type="entry name" value="Aminoacid_DH-like_N_sf"/>
</dbReference>
<keyword evidence="2" id="KW-0057">Aromatic amino acid biosynthesis</keyword>
<dbReference type="GO" id="GO:0009073">
    <property type="term" value="P:aromatic amino acid family biosynthetic process"/>
    <property type="evidence" value="ECO:0007669"/>
    <property type="project" value="UniProtKB-KW"/>
</dbReference>
<dbReference type="InterPro" id="IPR022893">
    <property type="entry name" value="Shikimate_DH_fam"/>
</dbReference>
<dbReference type="GO" id="GO:0005829">
    <property type="term" value="C:cytosol"/>
    <property type="evidence" value="ECO:0007669"/>
    <property type="project" value="TreeGrafter"/>
</dbReference>
<dbReference type="Gene3D" id="3.40.50.10860">
    <property type="entry name" value="Leucine Dehydrogenase, chain A, domain 1"/>
    <property type="match status" value="1"/>
</dbReference>
<proteinExistence type="predicted"/>
<feature type="domain" description="Shikimate dehydrogenase substrate binding N-terminal" evidence="3">
    <location>
        <begin position="14"/>
        <end position="99"/>
    </location>
</feature>
<dbReference type="Pfam" id="PF08501">
    <property type="entry name" value="Shikimate_dh_N"/>
    <property type="match status" value="1"/>
</dbReference>
<dbReference type="InterPro" id="IPR013708">
    <property type="entry name" value="Shikimate_DH-bd_N"/>
</dbReference>
<organism evidence="5 6">
    <name type="scientific">Kineosphaera limosa NBRC 100340</name>
    <dbReference type="NCBI Taxonomy" id="1184609"/>
    <lineage>
        <taxon>Bacteria</taxon>
        <taxon>Bacillati</taxon>
        <taxon>Actinomycetota</taxon>
        <taxon>Actinomycetes</taxon>
        <taxon>Micrococcales</taxon>
        <taxon>Dermatophilaceae</taxon>
        <taxon>Kineosphaera</taxon>
    </lineage>
</organism>
<evidence type="ECO:0000256" key="2">
    <source>
        <dbReference type="ARBA" id="ARBA00023141"/>
    </source>
</evidence>
<dbReference type="GO" id="GO:0009423">
    <property type="term" value="P:chorismate biosynthetic process"/>
    <property type="evidence" value="ECO:0007669"/>
    <property type="project" value="TreeGrafter"/>
</dbReference>
<dbReference type="STRING" id="1184609.KILIM_035_00400"/>
<dbReference type="Pfam" id="PF18317">
    <property type="entry name" value="SDH_C"/>
    <property type="match status" value="1"/>
</dbReference>
<comment type="caution">
    <text evidence="5">The sequence shown here is derived from an EMBL/GenBank/DDBJ whole genome shotgun (WGS) entry which is preliminary data.</text>
</comment>
<dbReference type="PANTHER" id="PTHR21089">
    <property type="entry name" value="SHIKIMATE DEHYDROGENASE"/>
    <property type="match status" value="1"/>
</dbReference>
<evidence type="ECO:0000259" key="3">
    <source>
        <dbReference type="Pfam" id="PF08501"/>
    </source>
</evidence>
<dbReference type="SUPFAM" id="SSF51735">
    <property type="entry name" value="NAD(P)-binding Rossmann-fold domains"/>
    <property type="match status" value="1"/>
</dbReference>
<dbReference type="EMBL" id="BAHD01000035">
    <property type="protein sequence ID" value="GAB96351.1"/>
    <property type="molecule type" value="Genomic_DNA"/>
</dbReference>
<evidence type="ECO:0000259" key="4">
    <source>
        <dbReference type="Pfam" id="PF18317"/>
    </source>
</evidence>
<dbReference type="GO" id="GO:0050661">
    <property type="term" value="F:NADP binding"/>
    <property type="evidence" value="ECO:0007669"/>
    <property type="project" value="TreeGrafter"/>
</dbReference>
<sequence>MLSGVPLTPCRAAVLGSPIEHSLSPILHRTAYAELGLAQWSYEKFAVGGEGESSLLKFLAGRDSQWLGFSVTMPLKEDALAISVAASGHAREMGAANTLVRTDRGWIADSTDAYGALEALLEAGVGQGGRSPRRAVLLGAGATARSVIDALGRLGVREIVFVVRTTVRPETEQLATRRGIAVAHEAGLARGHLDRLIASADVTVSTLPTGTDLGLDPVPAGTLAGRVLMDVVYGGWPTPLARWAADAGATTISGLGMLVHQAGEQVRLMTGLPAPVAAMRAAVLAHLDSGS</sequence>
<keyword evidence="6" id="KW-1185">Reference proteome</keyword>
<feature type="domain" description="SDH C-terminal" evidence="4">
    <location>
        <begin position="254"/>
        <end position="284"/>
    </location>
</feature>
<gene>
    <name evidence="5" type="primary">aroE</name>
    <name evidence="5" type="ORF">KILIM_035_00400</name>
</gene>
<dbReference type="GO" id="GO:0019632">
    <property type="term" value="P:shikimate metabolic process"/>
    <property type="evidence" value="ECO:0007669"/>
    <property type="project" value="TreeGrafter"/>
</dbReference>
<reference evidence="5 6" key="1">
    <citation type="submission" date="2012-08" db="EMBL/GenBank/DDBJ databases">
        <title>Whole genome shotgun sequence of Kineosphaera limosa NBRC 100340.</title>
        <authorList>
            <person name="Yoshida I."/>
            <person name="Isaki S."/>
            <person name="Hosoyama A."/>
            <person name="Tsuchikane K."/>
            <person name="Katsumata H."/>
            <person name="Ando Y."/>
            <person name="Ohji S."/>
            <person name="Hamada M."/>
            <person name="Tamura T."/>
            <person name="Yamazoe A."/>
            <person name="Yamazaki S."/>
            <person name="Fujita N."/>
        </authorList>
    </citation>
    <scope>NUCLEOTIDE SEQUENCE [LARGE SCALE GENOMIC DNA]</scope>
    <source>
        <strain evidence="5 6">NBRC 100340</strain>
    </source>
</reference>
<dbReference type="Gene3D" id="3.40.50.720">
    <property type="entry name" value="NAD(P)-binding Rossmann-like Domain"/>
    <property type="match status" value="1"/>
</dbReference>
<dbReference type="NCBIfam" id="NF001311">
    <property type="entry name" value="PRK00258.1-3"/>
    <property type="match status" value="1"/>
</dbReference>
<dbReference type="eggNOG" id="COG0169">
    <property type="taxonomic scope" value="Bacteria"/>
</dbReference>
<dbReference type="InterPro" id="IPR041121">
    <property type="entry name" value="SDH_C"/>
</dbReference>
<dbReference type="CDD" id="cd01065">
    <property type="entry name" value="NAD_bind_Shikimate_DH"/>
    <property type="match status" value="1"/>
</dbReference>
<evidence type="ECO:0000256" key="1">
    <source>
        <dbReference type="ARBA" id="ARBA00004871"/>
    </source>
</evidence>
<dbReference type="SUPFAM" id="SSF53223">
    <property type="entry name" value="Aminoacid dehydrogenase-like, N-terminal domain"/>
    <property type="match status" value="1"/>
</dbReference>
<protein>
    <submittedName>
        <fullName evidence="5">Shikimate dehydrogenase</fullName>
    </submittedName>
</protein>
<evidence type="ECO:0000313" key="6">
    <source>
        <dbReference type="Proteomes" id="UP000008366"/>
    </source>
</evidence>
<evidence type="ECO:0000313" key="5">
    <source>
        <dbReference type="EMBL" id="GAB96351.1"/>
    </source>
</evidence>